<dbReference type="Pfam" id="PF10280">
    <property type="entry name" value="Med11"/>
    <property type="match status" value="1"/>
</dbReference>
<evidence type="ECO:0000256" key="5">
    <source>
        <dbReference type="ARBA" id="ARBA00032011"/>
    </source>
</evidence>
<organism evidence="7 8">
    <name type="scientific">Hydra vulgaris</name>
    <name type="common">Hydra</name>
    <name type="synonym">Hydra attenuata</name>
    <dbReference type="NCBI Taxonomy" id="6087"/>
    <lineage>
        <taxon>Eukaryota</taxon>
        <taxon>Metazoa</taxon>
        <taxon>Cnidaria</taxon>
        <taxon>Hydrozoa</taxon>
        <taxon>Hydroidolina</taxon>
        <taxon>Anthoathecata</taxon>
        <taxon>Aplanulata</taxon>
        <taxon>Hydridae</taxon>
        <taxon>Hydra</taxon>
    </lineage>
</organism>
<evidence type="ECO:0000256" key="1">
    <source>
        <dbReference type="ARBA" id="ARBA00004123"/>
    </source>
</evidence>
<keyword evidence="4 6" id="KW-0539">Nucleus</keyword>
<comment type="subunit">
    <text evidence="6">Component of the Mediator complex.</text>
</comment>
<accession>A0ABM4CRC4</accession>
<dbReference type="Proteomes" id="UP001652625">
    <property type="component" value="Chromosome 10"/>
</dbReference>
<evidence type="ECO:0000313" key="8">
    <source>
        <dbReference type="RefSeq" id="XP_065664424.1"/>
    </source>
</evidence>
<dbReference type="RefSeq" id="XP_065664424.1">
    <property type="nucleotide sequence ID" value="XM_065808352.1"/>
</dbReference>
<evidence type="ECO:0000256" key="6">
    <source>
        <dbReference type="RuleBase" id="RU364147"/>
    </source>
</evidence>
<gene>
    <name evidence="8" type="primary">LOC100198495</name>
    <name evidence="6" type="synonym">MED11</name>
</gene>
<keyword evidence="7" id="KW-1185">Reference proteome</keyword>
<comment type="subcellular location">
    <subcellularLocation>
        <location evidence="1 6">Nucleus</location>
    </subcellularLocation>
</comment>
<keyword evidence="6" id="KW-0010">Activator</keyword>
<dbReference type="Gene3D" id="1.10.287.3490">
    <property type="match status" value="1"/>
</dbReference>
<keyword evidence="6" id="KW-0805">Transcription regulation</keyword>
<evidence type="ECO:0000256" key="3">
    <source>
        <dbReference type="ARBA" id="ARBA00019621"/>
    </source>
</evidence>
<dbReference type="PANTHER" id="PTHR22890">
    <property type="entry name" value="MEDIATOR OF RNA POLYMERASE II TRANSCRIPTION SUBUNIT 11"/>
    <property type="match status" value="1"/>
</dbReference>
<dbReference type="InterPro" id="IPR019404">
    <property type="entry name" value="Mediator_Med11"/>
</dbReference>
<dbReference type="GeneID" id="100198495"/>
<reference evidence="8" key="1">
    <citation type="submission" date="2025-08" db="UniProtKB">
        <authorList>
            <consortium name="RefSeq"/>
        </authorList>
    </citation>
    <scope>IDENTIFICATION</scope>
</reference>
<comment type="similarity">
    <text evidence="2 6">Belongs to the Mediator complex subunit 11 family.</text>
</comment>
<name>A0ABM4CRC4_HYDVU</name>
<keyword evidence="6" id="KW-0804">Transcription</keyword>
<evidence type="ECO:0000313" key="7">
    <source>
        <dbReference type="Proteomes" id="UP001652625"/>
    </source>
</evidence>
<comment type="function">
    <text evidence="6">Component of the Mediator complex, a coactivator involved in the regulated transcription of nearly all RNA polymerase II-dependent genes. Mediator functions as a bridge to convey information from gene-specific regulatory proteins to the basal RNA polymerase II transcription machinery. Mediator is recruited to promoters by direct interactions with regulatory proteins and serves as a scaffold for the assembly of a functional pre-initiation complex with RNA polymerase II and the general transcription factors.</text>
</comment>
<protein>
    <recommendedName>
        <fullName evidence="3 6">Mediator of RNA polymerase II transcription subunit 11</fullName>
    </recommendedName>
    <alternativeName>
        <fullName evidence="5 6">Mediator complex subunit 11</fullName>
    </alternativeName>
</protein>
<proteinExistence type="inferred from homology"/>
<evidence type="ECO:0000256" key="2">
    <source>
        <dbReference type="ARBA" id="ARBA00008186"/>
    </source>
</evidence>
<sequence>MSFSTSRNRLQQLEEIERDLVAVIESAGQSLLELSKEQPSEDYIISRTTEFLKGLEAVEKKLSEQISYLSNATTSHQHEAGIYGEEKKFQLVCEATANVLDRLNSLTKKEAF</sequence>
<evidence type="ECO:0000256" key="4">
    <source>
        <dbReference type="ARBA" id="ARBA00023242"/>
    </source>
</evidence>